<feature type="region of interest" description="Disordered" evidence="1">
    <location>
        <begin position="1"/>
        <end position="21"/>
    </location>
</feature>
<sequence>MQKNEQNRTKACIHTDRKSDASKTCQDWFHSNRFNRSIHRRDNDDDDDDGIDYDIDADNHDDIEVIVFV</sequence>
<comment type="caution">
    <text evidence="2">The sequence shown here is derived from an EMBL/GenBank/DDBJ whole genome shotgun (WGS) entry which is preliminary data.</text>
</comment>
<name>A0AAE0TGS2_9BIVA</name>
<dbReference type="Proteomes" id="UP001195483">
    <property type="component" value="Unassembled WGS sequence"/>
</dbReference>
<evidence type="ECO:0000313" key="2">
    <source>
        <dbReference type="EMBL" id="KAK3609679.1"/>
    </source>
</evidence>
<reference evidence="2" key="3">
    <citation type="submission" date="2023-05" db="EMBL/GenBank/DDBJ databases">
        <authorList>
            <person name="Smith C.H."/>
        </authorList>
    </citation>
    <scope>NUCLEOTIDE SEQUENCE</scope>
    <source>
        <strain evidence="2">CHS0354</strain>
        <tissue evidence="2">Mantle</tissue>
    </source>
</reference>
<reference evidence="2" key="1">
    <citation type="journal article" date="2021" name="Genome Biol. Evol.">
        <title>A High-Quality Reference Genome for a Parasitic Bivalve with Doubly Uniparental Inheritance (Bivalvia: Unionida).</title>
        <authorList>
            <person name="Smith C.H."/>
        </authorList>
    </citation>
    <scope>NUCLEOTIDE SEQUENCE</scope>
    <source>
        <strain evidence="2">CHS0354</strain>
    </source>
</reference>
<evidence type="ECO:0000256" key="1">
    <source>
        <dbReference type="SAM" id="MobiDB-lite"/>
    </source>
</evidence>
<gene>
    <name evidence="2" type="ORF">CHS0354_035966</name>
</gene>
<evidence type="ECO:0000313" key="3">
    <source>
        <dbReference type="Proteomes" id="UP001195483"/>
    </source>
</evidence>
<accession>A0AAE0TGS2</accession>
<keyword evidence="3" id="KW-1185">Reference proteome</keyword>
<organism evidence="2 3">
    <name type="scientific">Potamilus streckersoni</name>
    <dbReference type="NCBI Taxonomy" id="2493646"/>
    <lineage>
        <taxon>Eukaryota</taxon>
        <taxon>Metazoa</taxon>
        <taxon>Spiralia</taxon>
        <taxon>Lophotrochozoa</taxon>
        <taxon>Mollusca</taxon>
        <taxon>Bivalvia</taxon>
        <taxon>Autobranchia</taxon>
        <taxon>Heteroconchia</taxon>
        <taxon>Palaeoheterodonta</taxon>
        <taxon>Unionida</taxon>
        <taxon>Unionoidea</taxon>
        <taxon>Unionidae</taxon>
        <taxon>Ambleminae</taxon>
        <taxon>Lampsilini</taxon>
        <taxon>Potamilus</taxon>
    </lineage>
</organism>
<dbReference type="AlphaFoldDB" id="A0AAE0TGS2"/>
<reference evidence="2" key="2">
    <citation type="journal article" date="2021" name="Genome Biol. Evol.">
        <title>Developing a high-quality reference genome for a parasitic bivalve with doubly uniparental inheritance (Bivalvia: Unionida).</title>
        <authorList>
            <person name="Smith C.H."/>
        </authorList>
    </citation>
    <scope>NUCLEOTIDE SEQUENCE</scope>
    <source>
        <strain evidence="2">CHS0354</strain>
        <tissue evidence="2">Mantle</tissue>
    </source>
</reference>
<dbReference type="EMBL" id="JAEAOA010002099">
    <property type="protein sequence ID" value="KAK3609679.1"/>
    <property type="molecule type" value="Genomic_DNA"/>
</dbReference>
<proteinExistence type="predicted"/>
<protein>
    <submittedName>
        <fullName evidence="2">Uncharacterized protein</fullName>
    </submittedName>
</protein>